<keyword evidence="2" id="KW-1185">Reference proteome</keyword>
<dbReference type="PROSITE" id="PS51257">
    <property type="entry name" value="PROKAR_LIPOPROTEIN"/>
    <property type="match status" value="1"/>
</dbReference>
<accession>A0ABW8Q5F1</accession>
<comment type="caution">
    <text evidence="1">The sequence shown here is derived from an EMBL/GenBank/DDBJ whole genome shotgun (WGS) entry which is preliminary data.</text>
</comment>
<gene>
    <name evidence="1" type="ORF">ACI43T_09675</name>
</gene>
<proteinExistence type="predicted"/>
<evidence type="ECO:0008006" key="3">
    <source>
        <dbReference type="Google" id="ProtNLM"/>
    </source>
</evidence>
<name>A0ABW8Q5F1_9NEIS</name>
<evidence type="ECO:0000313" key="2">
    <source>
        <dbReference type="Proteomes" id="UP001621964"/>
    </source>
</evidence>
<organism evidence="1 2">
    <name type="scientific">Neisseria oralis</name>
    <dbReference type="NCBI Taxonomy" id="1107316"/>
    <lineage>
        <taxon>Bacteria</taxon>
        <taxon>Pseudomonadati</taxon>
        <taxon>Pseudomonadota</taxon>
        <taxon>Betaproteobacteria</taxon>
        <taxon>Neisseriales</taxon>
        <taxon>Neisseriaceae</taxon>
        <taxon>Neisseria</taxon>
    </lineage>
</organism>
<protein>
    <recommendedName>
        <fullName evidence="3">Lipoprotein</fullName>
    </recommendedName>
</protein>
<reference evidence="1 2" key="1">
    <citation type="submission" date="2024-11" db="EMBL/GenBank/DDBJ databases">
        <authorList>
            <person name="Mikucki A.G."/>
            <person name="Kahler C.M."/>
        </authorList>
    </citation>
    <scope>NUCLEOTIDE SEQUENCE [LARGE SCALE GENOMIC DNA]</scope>
    <source>
        <strain evidence="1 2">EXNM717</strain>
    </source>
</reference>
<sequence>MNKTILSLTLSTTIFLLCSCGDKEQAQTAGSFKQHIRSTFIETAAEKCVENAPQQNGLPKDKIRQVCACTADKLADSVSAEDLPDILAGNINPELADKISTATLACLKETRRTAMQAPTTK</sequence>
<dbReference type="EMBL" id="JBJGEB010000010">
    <property type="protein sequence ID" value="MFK7642754.1"/>
    <property type="molecule type" value="Genomic_DNA"/>
</dbReference>
<evidence type="ECO:0000313" key="1">
    <source>
        <dbReference type="EMBL" id="MFK7642754.1"/>
    </source>
</evidence>
<dbReference type="RefSeq" id="WP_377079633.1">
    <property type="nucleotide sequence ID" value="NZ_JBJGEB010000010.1"/>
</dbReference>
<dbReference type="Proteomes" id="UP001621964">
    <property type="component" value="Unassembled WGS sequence"/>
</dbReference>